<dbReference type="OrthoDB" id="4123258at2"/>
<evidence type="ECO:0000313" key="4">
    <source>
        <dbReference type="EMBL" id="RHL37646.1"/>
    </source>
</evidence>
<sequence>MGRFNLSKGERFKIAKSEGLSKIKVVLDWNSDADLDASTFLCGDEGVILDDAGFVFYNSENREQPFDRAVFGNKRKWMAETRPMSSDGAVLGSLDDRNGGSGEQIDVDLDKVDPNVCEIVFVVSIHDEGMTFGDVKDAFISVVNAVNDEELCRYELNEAFTEETALSVAKLVVNEDGDWEFEAVGVGHVGGLETLIDIYAS</sequence>
<dbReference type="Proteomes" id="UP000480425">
    <property type="component" value="Unassembled WGS sequence"/>
</dbReference>
<accession>A0A415KND0</accession>
<dbReference type="EMBL" id="QROP01000019">
    <property type="protein sequence ID" value="RHL37646.1"/>
    <property type="molecule type" value="Genomic_DNA"/>
</dbReference>
<dbReference type="PANTHER" id="PTHR32097">
    <property type="entry name" value="CAMP-BINDING PROTEIN 1-RELATED"/>
    <property type="match status" value="1"/>
</dbReference>
<dbReference type="Pfam" id="PF02342">
    <property type="entry name" value="TerD"/>
    <property type="match status" value="1"/>
</dbReference>
<reference evidence="4 5" key="1">
    <citation type="submission" date="2018-08" db="EMBL/GenBank/DDBJ databases">
        <title>A genome reference for cultivated species of the human gut microbiota.</title>
        <authorList>
            <person name="Zou Y."/>
            <person name="Xue W."/>
            <person name="Luo G."/>
        </authorList>
    </citation>
    <scope>NUCLEOTIDE SEQUENCE [LARGE SCALE GENOMIC DNA]</scope>
    <source>
        <strain evidence="4 5">AF38-11</strain>
    </source>
</reference>
<evidence type="ECO:0000313" key="6">
    <source>
        <dbReference type="Proteomes" id="UP000480425"/>
    </source>
</evidence>
<dbReference type="GeneID" id="69848303"/>
<organism evidence="3 6">
    <name type="scientific">Segatella copri</name>
    <dbReference type="NCBI Taxonomy" id="165179"/>
    <lineage>
        <taxon>Bacteria</taxon>
        <taxon>Pseudomonadati</taxon>
        <taxon>Bacteroidota</taxon>
        <taxon>Bacteroidia</taxon>
        <taxon>Bacteroidales</taxon>
        <taxon>Prevotellaceae</taxon>
        <taxon>Segatella</taxon>
    </lineage>
</organism>
<comment type="caution">
    <text evidence="3">The sequence shown here is derived from an EMBL/GenBank/DDBJ whole genome shotgun (WGS) entry which is preliminary data.</text>
</comment>
<name>A0A415KND0_9BACT</name>
<evidence type="ECO:0000259" key="2">
    <source>
        <dbReference type="Pfam" id="PF02342"/>
    </source>
</evidence>
<evidence type="ECO:0000313" key="3">
    <source>
        <dbReference type="EMBL" id="MQN79776.1"/>
    </source>
</evidence>
<dbReference type="GO" id="GO:0046690">
    <property type="term" value="P:response to tellurium ion"/>
    <property type="evidence" value="ECO:0007669"/>
    <property type="project" value="UniProtKB-KW"/>
</dbReference>
<keyword evidence="1" id="KW-0778">Tellurium resistance</keyword>
<protein>
    <submittedName>
        <fullName evidence="3">TerD family protein</fullName>
    </submittedName>
</protein>
<evidence type="ECO:0000256" key="1">
    <source>
        <dbReference type="ARBA" id="ARBA00022686"/>
    </source>
</evidence>
<evidence type="ECO:0000313" key="5">
    <source>
        <dbReference type="Proteomes" id="UP000283672"/>
    </source>
</evidence>
<dbReference type="InterPro" id="IPR003325">
    <property type="entry name" value="TerD"/>
</dbReference>
<dbReference type="RefSeq" id="WP_006848411.1">
    <property type="nucleotide sequence ID" value="NZ_JAPDUT010000001.1"/>
</dbReference>
<dbReference type="EMBL" id="VZCB01000018">
    <property type="protein sequence ID" value="MQN79776.1"/>
    <property type="molecule type" value="Genomic_DNA"/>
</dbReference>
<proteinExistence type="predicted"/>
<dbReference type="PANTHER" id="PTHR32097:SF17">
    <property type="entry name" value="CAMP-BINDING PROTEIN 1-RELATED"/>
    <property type="match status" value="1"/>
</dbReference>
<dbReference type="AlphaFoldDB" id="A0A415KND0"/>
<gene>
    <name evidence="4" type="ORF">DW026_08675</name>
    <name evidence="3" type="ORF">F7D73_02130</name>
</gene>
<feature type="domain" description="TerD" evidence="2">
    <location>
        <begin position="5"/>
        <end position="199"/>
    </location>
</feature>
<dbReference type="Proteomes" id="UP000283672">
    <property type="component" value="Unassembled WGS sequence"/>
</dbReference>
<dbReference type="InterPro" id="IPR051324">
    <property type="entry name" value="Stress/Tellurium_Resist"/>
</dbReference>
<dbReference type="CDD" id="cd06974">
    <property type="entry name" value="TerD_like"/>
    <property type="match status" value="1"/>
</dbReference>
<dbReference type="Gene3D" id="2.60.60.30">
    <property type="entry name" value="sav2460 like domains"/>
    <property type="match status" value="1"/>
</dbReference>
<reference evidence="3 6" key="2">
    <citation type="submission" date="2019-09" db="EMBL/GenBank/DDBJ databases">
        <title>Distinct polysaccharide growth profiles of human intestinal Prevotella copri isolates.</title>
        <authorList>
            <person name="Fehlner-Peach H."/>
            <person name="Magnabosco C."/>
            <person name="Raghavan V."/>
            <person name="Scher J.U."/>
            <person name="Tett A."/>
            <person name="Cox L.M."/>
            <person name="Gottsegen C."/>
            <person name="Watters A."/>
            <person name="Wiltshire- Gordon J.D."/>
            <person name="Segata N."/>
            <person name="Bonneau R."/>
            <person name="Littman D.R."/>
        </authorList>
    </citation>
    <scope>NUCLEOTIDE SEQUENCE [LARGE SCALE GENOMIC DNA]</scope>
    <source>
        <strain evidence="6">iA622</strain>
        <strain evidence="3">IA622</strain>
    </source>
</reference>